<protein>
    <submittedName>
        <fullName evidence="6">Fimbrial protein</fullName>
    </submittedName>
</protein>
<dbReference type="PANTHER" id="PTHR33420">
    <property type="entry name" value="FIMBRIAL SUBUNIT ELFA-RELATED"/>
    <property type="match status" value="1"/>
</dbReference>
<evidence type="ECO:0000256" key="3">
    <source>
        <dbReference type="ARBA" id="ARBA00023263"/>
    </source>
</evidence>
<dbReference type="Proteomes" id="UP000645865">
    <property type="component" value="Unassembled WGS sequence"/>
</dbReference>
<keyword evidence="3" id="KW-0281">Fimbrium</keyword>
<dbReference type="InterPro" id="IPR054160">
    <property type="entry name" value="MrkD_recept-bd"/>
</dbReference>
<dbReference type="EMBL" id="JAEILH010000028">
    <property type="protein sequence ID" value="MBI6625866.1"/>
    <property type="molecule type" value="Genomic_DNA"/>
</dbReference>
<dbReference type="Gene3D" id="2.60.40.1090">
    <property type="entry name" value="Fimbrial-type adhesion domain"/>
    <property type="match status" value="1"/>
</dbReference>
<gene>
    <name evidence="6" type="ORF">YA0853_19625</name>
</gene>
<sequence>MTHTVRCCLLLLIVGAPITVLAECRLYPNSEHGLSLPDTITVPASLPVGSLIIRQAFNGIAPSFELNCRTSTPRQIIGRFTDSAMVPGAGVTAYHTGVPGVGIRVLVRNHRGLVYPHQLHTSPPFSQSNALPLYSNVSAEALFFKTGPVTSGTLTSGSLVEDRWDGGKGRFHLLLNTSVRFVAPTPTCNLDAGDVNRTILFEPVQVRAFDTQTVVGGRDFELTAQCSDAMNVTFRFSGAPAPGNDRIFANTGTAAGVALWLYSRLGGGVQNILANGTEDTRTLAVSGNRAVLPLGSAYHKNGTVTQGTFISTVTVHITYD</sequence>
<dbReference type="InterPro" id="IPR000259">
    <property type="entry name" value="Adhesion_dom_fimbrial"/>
</dbReference>
<dbReference type="GO" id="GO:0009289">
    <property type="term" value="C:pilus"/>
    <property type="evidence" value="ECO:0007669"/>
    <property type="project" value="UniProtKB-SubCell"/>
</dbReference>
<dbReference type="Pfam" id="PF00419">
    <property type="entry name" value="Fimbrial"/>
    <property type="match status" value="1"/>
</dbReference>
<organism evidence="6 7">
    <name type="scientific">Pseudomonas rhodesiae</name>
    <dbReference type="NCBI Taxonomy" id="76760"/>
    <lineage>
        <taxon>Bacteria</taxon>
        <taxon>Pseudomonadati</taxon>
        <taxon>Pseudomonadota</taxon>
        <taxon>Gammaproteobacteria</taxon>
        <taxon>Pseudomonadales</taxon>
        <taxon>Pseudomonadaceae</taxon>
        <taxon>Pseudomonas</taxon>
    </lineage>
</organism>
<dbReference type="PANTHER" id="PTHR33420:SF14">
    <property type="entry name" value="TYPE 1 FIMBRIN D-MANNOSE SPECIFIC ADHESIN"/>
    <property type="match status" value="1"/>
</dbReference>
<evidence type="ECO:0000313" key="6">
    <source>
        <dbReference type="EMBL" id="MBI6625866.1"/>
    </source>
</evidence>
<dbReference type="InterPro" id="IPR036937">
    <property type="entry name" value="Adhesion_dom_fimbrial_sf"/>
</dbReference>
<comment type="similarity">
    <text evidence="2">Belongs to the fimbrial protein family.</text>
</comment>
<dbReference type="Gene3D" id="2.60.40.3310">
    <property type="match status" value="1"/>
</dbReference>
<dbReference type="InterPro" id="IPR008966">
    <property type="entry name" value="Adhesion_dom_sf"/>
</dbReference>
<dbReference type="SUPFAM" id="SSF49401">
    <property type="entry name" value="Bacterial adhesins"/>
    <property type="match status" value="1"/>
</dbReference>
<reference evidence="6" key="1">
    <citation type="submission" date="2020-12" db="EMBL/GenBank/DDBJ databases">
        <title>Comparative genomic insights into the epidemiology and virulence of plant pathogenic Pseudomonads from Turkey.</title>
        <authorList>
            <person name="Dillon M."/>
            <person name="Ruiz-Bedoya T."/>
            <person name="Bendalovic-Torma C."/>
            <person name="Guttman K.M."/>
            <person name="Kwak H."/>
            <person name="Middleton M.A."/>
            <person name="Wang P.W."/>
            <person name="Horuz S."/>
            <person name="Aysan Y."/>
            <person name="Guttman D.S."/>
        </authorList>
    </citation>
    <scope>NUCLEOTIDE SEQUENCE</scope>
    <source>
        <strain evidence="6">S5_IA_3a</strain>
    </source>
</reference>
<dbReference type="InterPro" id="IPR050263">
    <property type="entry name" value="Bact_Fimbrial_Adh_Pro"/>
</dbReference>
<evidence type="ECO:0000256" key="1">
    <source>
        <dbReference type="ARBA" id="ARBA00004561"/>
    </source>
</evidence>
<feature type="domain" description="Fimbrial-type adhesion" evidence="4">
    <location>
        <begin position="185"/>
        <end position="320"/>
    </location>
</feature>
<dbReference type="Pfam" id="PF22003">
    <property type="entry name" value="MrkDrd"/>
    <property type="match status" value="1"/>
</dbReference>
<evidence type="ECO:0000313" key="7">
    <source>
        <dbReference type="Proteomes" id="UP000645865"/>
    </source>
</evidence>
<evidence type="ECO:0000259" key="5">
    <source>
        <dbReference type="Pfam" id="PF22003"/>
    </source>
</evidence>
<comment type="subcellular location">
    <subcellularLocation>
        <location evidence="1">Fimbrium</location>
    </subcellularLocation>
</comment>
<name>A0A8I1JH19_9PSED</name>
<evidence type="ECO:0000259" key="4">
    <source>
        <dbReference type="Pfam" id="PF00419"/>
    </source>
</evidence>
<comment type="caution">
    <text evidence="6">The sequence shown here is derived from an EMBL/GenBank/DDBJ whole genome shotgun (WGS) entry which is preliminary data.</text>
</comment>
<proteinExistence type="inferred from homology"/>
<accession>A0A8I1JH19</accession>
<feature type="domain" description="MrkD-like receptor binding" evidence="5">
    <location>
        <begin position="40"/>
        <end position="160"/>
    </location>
</feature>
<dbReference type="GO" id="GO:0043709">
    <property type="term" value="P:cell adhesion involved in single-species biofilm formation"/>
    <property type="evidence" value="ECO:0007669"/>
    <property type="project" value="TreeGrafter"/>
</dbReference>
<dbReference type="AlphaFoldDB" id="A0A8I1JH19"/>
<evidence type="ECO:0000256" key="2">
    <source>
        <dbReference type="ARBA" id="ARBA00006671"/>
    </source>
</evidence>